<name>A0A2P2P4Q0_RHIMU</name>
<accession>A0A2P2P4Q0</accession>
<sequence length="21" mass="2296">MLDSIALTITITITKITATKF</sequence>
<proteinExistence type="predicted"/>
<protein>
    <submittedName>
        <fullName evidence="1">Uncharacterized protein</fullName>
    </submittedName>
</protein>
<reference evidence="1" key="1">
    <citation type="submission" date="2018-02" db="EMBL/GenBank/DDBJ databases">
        <title>Rhizophora mucronata_Transcriptome.</title>
        <authorList>
            <person name="Meera S.P."/>
            <person name="Sreeshan A."/>
            <person name="Augustine A."/>
        </authorList>
    </citation>
    <scope>NUCLEOTIDE SEQUENCE</scope>
    <source>
        <tissue evidence="1">Leaf</tissue>
    </source>
</reference>
<dbReference type="AlphaFoldDB" id="A0A2P2P4Q0"/>
<organism evidence="1">
    <name type="scientific">Rhizophora mucronata</name>
    <name type="common">Asiatic mangrove</name>
    <dbReference type="NCBI Taxonomy" id="61149"/>
    <lineage>
        <taxon>Eukaryota</taxon>
        <taxon>Viridiplantae</taxon>
        <taxon>Streptophyta</taxon>
        <taxon>Embryophyta</taxon>
        <taxon>Tracheophyta</taxon>
        <taxon>Spermatophyta</taxon>
        <taxon>Magnoliopsida</taxon>
        <taxon>eudicotyledons</taxon>
        <taxon>Gunneridae</taxon>
        <taxon>Pentapetalae</taxon>
        <taxon>rosids</taxon>
        <taxon>fabids</taxon>
        <taxon>Malpighiales</taxon>
        <taxon>Rhizophoraceae</taxon>
        <taxon>Rhizophora</taxon>
    </lineage>
</organism>
<evidence type="ECO:0000313" key="1">
    <source>
        <dbReference type="EMBL" id="MBX49725.1"/>
    </source>
</evidence>
<dbReference type="EMBL" id="GGEC01069241">
    <property type="protein sequence ID" value="MBX49725.1"/>
    <property type="molecule type" value="Transcribed_RNA"/>
</dbReference>